<dbReference type="Proteomes" id="UP000827092">
    <property type="component" value="Unassembled WGS sequence"/>
</dbReference>
<name>A0AAV6V7G3_9ARAC</name>
<evidence type="ECO:0000313" key="2">
    <source>
        <dbReference type="EMBL" id="KAG8192397.1"/>
    </source>
</evidence>
<keyword evidence="1" id="KW-0812">Transmembrane</keyword>
<evidence type="ECO:0000256" key="1">
    <source>
        <dbReference type="SAM" id="Phobius"/>
    </source>
</evidence>
<accession>A0AAV6V7G3</accession>
<comment type="caution">
    <text evidence="2">The sequence shown here is derived from an EMBL/GenBank/DDBJ whole genome shotgun (WGS) entry which is preliminary data.</text>
</comment>
<keyword evidence="3" id="KW-1185">Reference proteome</keyword>
<dbReference type="AlphaFoldDB" id="A0AAV6V7G3"/>
<organism evidence="2 3">
    <name type="scientific">Oedothorax gibbosus</name>
    <dbReference type="NCBI Taxonomy" id="931172"/>
    <lineage>
        <taxon>Eukaryota</taxon>
        <taxon>Metazoa</taxon>
        <taxon>Ecdysozoa</taxon>
        <taxon>Arthropoda</taxon>
        <taxon>Chelicerata</taxon>
        <taxon>Arachnida</taxon>
        <taxon>Araneae</taxon>
        <taxon>Araneomorphae</taxon>
        <taxon>Entelegynae</taxon>
        <taxon>Araneoidea</taxon>
        <taxon>Linyphiidae</taxon>
        <taxon>Erigoninae</taxon>
        <taxon>Oedothorax</taxon>
    </lineage>
</organism>
<keyword evidence="1" id="KW-0472">Membrane</keyword>
<feature type="transmembrane region" description="Helical" evidence="1">
    <location>
        <begin position="60"/>
        <end position="77"/>
    </location>
</feature>
<keyword evidence="1" id="KW-1133">Transmembrane helix</keyword>
<reference evidence="2 3" key="1">
    <citation type="journal article" date="2022" name="Nat. Ecol. Evol.">
        <title>A masculinizing supergene underlies an exaggerated male reproductive morph in a spider.</title>
        <authorList>
            <person name="Hendrickx F."/>
            <person name="De Corte Z."/>
            <person name="Sonet G."/>
            <person name="Van Belleghem S.M."/>
            <person name="Kostlbacher S."/>
            <person name="Vangestel C."/>
        </authorList>
    </citation>
    <scope>NUCLEOTIDE SEQUENCE [LARGE SCALE GENOMIC DNA]</scope>
    <source>
        <strain evidence="2">W744_W776</strain>
    </source>
</reference>
<protein>
    <submittedName>
        <fullName evidence="2">Uncharacterized protein</fullName>
    </submittedName>
</protein>
<evidence type="ECO:0000313" key="3">
    <source>
        <dbReference type="Proteomes" id="UP000827092"/>
    </source>
</evidence>
<dbReference type="EMBL" id="JAFNEN010000139">
    <property type="protein sequence ID" value="KAG8192397.1"/>
    <property type="molecule type" value="Genomic_DNA"/>
</dbReference>
<sequence>MIRPFIVSQVNRLSPNDFHRFGREEVFPAKNQRREWSGVVSSFSSGWLLFLGPMMGKRGLLGNAFTAIVGVLGYFCTSNKPGDFLNRLLYGSTIDPY</sequence>
<gene>
    <name evidence="2" type="ORF">JTE90_017935</name>
</gene>
<proteinExistence type="predicted"/>